<dbReference type="InterPro" id="IPR018309">
    <property type="entry name" value="Tscrpt_reg_PadR_C"/>
</dbReference>
<keyword evidence="4" id="KW-1185">Reference proteome</keyword>
<dbReference type="PANTHER" id="PTHR43252:SF6">
    <property type="entry name" value="NEGATIVE TRANSCRIPTION REGULATOR PADR"/>
    <property type="match status" value="1"/>
</dbReference>
<dbReference type="Pfam" id="PF03551">
    <property type="entry name" value="PadR"/>
    <property type="match status" value="1"/>
</dbReference>
<organism evidence="3 4">
    <name type="scientific">Sporomusa acidovorans (strain ATCC 49682 / DSM 3132 / Mol)</name>
    <dbReference type="NCBI Taxonomy" id="1123286"/>
    <lineage>
        <taxon>Bacteria</taxon>
        <taxon>Bacillati</taxon>
        <taxon>Bacillota</taxon>
        <taxon>Negativicutes</taxon>
        <taxon>Selenomonadales</taxon>
        <taxon>Sporomusaceae</taxon>
        <taxon>Sporomusa</taxon>
    </lineage>
</organism>
<reference evidence="3" key="1">
    <citation type="submission" date="2024-05" db="EMBL/GenBank/DDBJ databases">
        <title>Isolation and characterization of Sporomusa carbonis sp. nov., a carboxydotrophic hydrogenogen in the genus of Sporomusa isolated from a charcoal burning pile.</title>
        <authorList>
            <person name="Boeer T."/>
            <person name="Rosenbaum F."/>
            <person name="Eysell L."/>
            <person name="Mueller V."/>
            <person name="Daniel R."/>
            <person name="Poehlein A."/>
        </authorList>
    </citation>
    <scope>NUCLEOTIDE SEQUENCE [LARGE SCALE GENOMIC DNA]</scope>
    <source>
        <strain evidence="3">DSM 3132</strain>
    </source>
</reference>
<dbReference type="InterPro" id="IPR036388">
    <property type="entry name" value="WH-like_DNA-bd_sf"/>
</dbReference>
<dbReference type="Pfam" id="PF10400">
    <property type="entry name" value="Vir_act_alpha_C"/>
    <property type="match status" value="1"/>
</dbReference>
<dbReference type="Proteomes" id="UP000216052">
    <property type="component" value="Chromosome"/>
</dbReference>
<feature type="domain" description="Transcription regulator PadR C-terminal" evidence="2">
    <location>
        <begin position="95"/>
        <end position="174"/>
    </location>
</feature>
<proteinExistence type="predicted"/>
<feature type="domain" description="Transcription regulator PadR N-terminal" evidence="1">
    <location>
        <begin position="8"/>
        <end position="81"/>
    </location>
</feature>
<dbReference type="EMBL" id="CP155571">
    <property type="protein sequence ID" value="XFO73366.1"/>
    <property type="molecule type" value="Genomic_DNA"/>
</dbReference>
<sequence>MNILSYAILGLINKEKLTGYDLTKIFNDSVADFWSANQSQIYPELKKLVQAGLIEYEVVIQGEILEKKLYSITPEGKTTLKKWILEDDPVLPQSKDIFKLRIYFAEHLNKEQLLGKLTKRQQKCTNLLKRYQIKFNDYQNIPVPPIKLGDYILLKGAMAQLEAQLVWLDESIDYINSIL</sequence>
<dbReference type="PANTHER" id="PTHR43252">
    <property type="entry name" value="TRANSCRIPTIONAL REGULATOR YQJI"/>
    <property type="match status" value="1"/>
</dbReference>
<dbReference type="SUPFAM" id="SSF46785">
    <property type="entry name" value="Winged helix' DNA-binding domain"/>
    <property type="match status" value="1"/>
</dbReference>
<evidence type="ECO:0000259" key="1">
    <source>
        <dbReference type="Pfam" id="PF03551"/>
    </source>
</evidence>
<name>A0ABZ3J5J1_SPOA4</name>
<evidence type="ECO:0008006" key="5">
    <source>
        <dbReference type="Google" id="ProtNLM"/>
    </source>
</evidence>
<dbReference type="Gene3D" id="1.10.10.10">
    <property type="entry name" value="Winged helix-like DNA-binding domain superfamily/Winged helix DNA-binding domain"/>
    <property type="match status" value="1"/>
</dbReference>
<protein>
    <recommendedName>
        <fullName evidence="5">Transcriptional regulator PadR-like family protein</fullName>
    </recommendedName>
</protein>
<dbReference type="Gene3D" id="6.10.140.190">
    <property type="match status" value="1"/>
</dbReference>
<evidence type="ECO:0000259" key="2">
    <source>
        <dbReference type="Pfam" id="PF10400"/>
    </source>
</evidence>
<dbReference type="RefSeq" id="WP_093796725.1">
    <property type="nucleotide sequence ID" value="NZ_CP155571.1"/>
</dbReference>
<evidence type="ECO:0000313" key="4">
    <source>
        <dbReference type="Proteomes" id="UP000216052"/>
    </source>
</evidence>
<dbReference type="InterPro" id="IPR036390">
    <property type="entry name" value="WH_DNA-bd_sf"/>
</dbReference>
<gene>
    <name evidence="3" type="ORF">SPACI_034520</name>
</gene>
<dbReference type="InterPro" id="IPR005149">
    <property type="entry name" value="Tscrpt_reg_PadR_N"/>
</dbReference>
<evidence type="ECO:0000313" key="3">
    <source>
        <dbReference type="EMBL" id="XFO73366.1"/>
    </source>
</evidence>
<accession>A0ABZ3J5J1</accession>